<feature type="region of interest" description="Disordered" evidence="1">
    <location>
        <begin position="30"/>
        <end position="54"/>
    </location>
</feature>
<sequence>SFHRNPAFFDFIQKVAILIHLEHPCVTPTLSTHPWSKSSEVSAPSYSRVHLSEP</sequence>
<evidence type="ECO:0000313" key="2">
    <source>
        <dbReference type="EMBL" id="GFS33556.1"/>
    </source>
</evidence>
<evidence type="ECO:0000256" key="1">
    <source>
        <dbReference type="SAM" id="MobiDB-lite"/>
    </source>
</evidence>
<name>A0A8X6M9G8_NEPPI</name>
<dbReference type="EMBL" id="BMAW01042323">
    <property type="protein sequence ID" value="GFS33556.1"/>
    <property type="molecule type" value="Genomic_DNA"/>
</dbReference>
<dbReference type="AlphaFoldDB" id="A0A8X6M9G8"/>
<accession>A0A8X6M9G8</accession>
<proteinExistence type="predicted"/>
<comment type="caution">
    <text evidence="2">The sequence shown here is derived from an EMBL/GenBank/DDBJ whole genome shotgun (WGS) entry which is preliminary data.</text>
</comment>
<evidence type="ECO:0000313" key="3">
    <source>
        <dbReference type="Proteomes" id="UP000887013"/>
    </source>
</evidence>
<keyword evidence="3" id="KW-1185">Reference proteome</keyword>
<feature type="compositionally biased region" description="Polar residues" evidence="1">
    <location>
        <begin position="30"/>
        <end position="45"/>
    </location>
</feature>
<protein>
    <submittedName>
        <fullName evidence="2">Uncharacterized protein</fullName>
    </submittedName>
</protein>
<feature type="non-terminal residue" evidence="2">
    <location>
        <position position="1"/>
    </location>
</feature>
<organism evidence="2 3">
    <name type="scientific">Nephila pilipes</name>
    <name type="common">Giant wood spider</name>
    <name type="synonym">Nephila maculata</name>
    <dbReference type="NCBI Taxonomy" id="299642"/>
    <lineage>
        <taxon>Eukaryota</taxon>
        <taxon>Metazoa</taxon>
        <taxon>Ecdysozoa</taxon>
        <taxon>Arthropoda</taxon>
        <taxon>Chelicerata</taxon>
        <taxon>Arachnida</taxon>
        <taxon>Araneae</taxon>
        <taxon>Araneomorphae</taxon>
        <taxon>Entelegynae</taxon>
        <taxon>Araneoidea</taxon>
        <taxon>Nephilidae</taxon>
        <taxon>Nephila</taxon>
    </lineage>
</organism>
<gene>
    <name evidence="2" type="ORF">NPIL_672341</name>
</gene>
<reference evidence="2" key="1">
    <citation type="submission" date="2020-08" db="EMBL/GenBank/DDBJ databases">
        <title>Multicomponent nature underlies the extraordinary mechanical properties of spider dragline silk.</title>
        <authorList>
            <person name="Kono N."/>
            <person name="Nakamura H."/>
            <person name="Mori M."/>
            <person name="Yoshida Y."/>
            <person name="Ohtoshi R."/>
            <person name="Malay A.D."/>
            <person name="Moran D.A.P."/>
            <person name="Tomita M."/>
            <person name="Numata K."/>
            <person name="Arakawa K."/>
        </authorList>
    </citation>
    <scope>NUCLEOTIDE SEQUENCE</scope>
</reference>
<dbReference type="Proteomes" id="UP000887013">
    <property type="component" value="Unassembled WGS sequence"/>
</dbReference>